<dbReference type="PANTHER" id="PTHR32294:SF0">
    <property type="entry name" value="DNA POLYMERASE III SUBUNIT ALPHA"/>
    <property type="match status" value="1"/>
</dbReference>
<feature type="non-terminal residue" evidence="2">
    <location>
        <position position="127"/>
    </location>
</feature>
<evidence type="ECO:0000313" key="2">
    <source>
        <dbReference type="EMBL" id="PWZ71172.1"/>
    </source>
</evidence>
<dbReference type="SUPFAM" id="SSF89550">
    <property type="entry name" value="PHP domain-like"/>
    <property type="match status" value="1"/>
</dbReference>
<dbReference type="AlphaFoldDB" id="A0A317YPK8"/>
<dbReference type="PANTHER" id="PTHR32294">
    <property type="entry name" value="DNA POLYMERASE III SUBUNIT ALPHA"/>
    <property type="match status" value="1"/>
</dbReference>
<evidence type="ECO:0000259" key="1">
    <source>
        <dbReference type="SMART" id="SM00481"/>
    </source>
</evidence>
<accession>A0A317YPK8</accession>
<dbReference type="InterPro" id="IPR004805">
    <property type="entry name" value="DnaE2/DnaE/PolC"/>
</dbReference>
<dbReference type="Proteomes" id="UP000246800">
    <property type="component" value="Unassembled WGS sequence"/>
</dbReference>
<gene>
    <name evidence="2" type="ORF">DD902_13850</name>
</gene>
<dbReference type="CDD" id="cd07431">
    <property type="entry name" value="PHP_PolIIIA"/>
    <property type="match status" value="1"/>
</dbReference>
<protein>
    <recommendedName>
        <fullName evidence="1">Polymerase/histidinol phosphatase N-terminal domain-containing protein</fullName>
    </recommendedName>
</protein>
<name>A0A317YPK8_STAPS</name>
<dbReference type="EMBL" id="QEIT01000334">
    <property type="protein sequence ID" value="PWZ71172.1"/>
    <property type="molecule type" value="Genomic_DNA"/>
</dbReference>
<dbReference type="InterPro" id="IPR016195">
    <property type="entry name" value="Pol/histidinol_Pase-like"/>
</dbReference>
<dbReference type="GO" id="GO:0008408">
    <property type="term" value="F:3'-5' exonuclease activity"/>
    <property type="evidence" value="ECO:0007669"/>
    <property type="project" value="InterPro"/>
</dbReference>
<organism evidence="2 3">
    <name type="scientific">Staphylococcus pseudintermedius</name>
    <dbReference type="NCBI Taxonomy" id="283734"/>
    <lineage>
        <taxon>Bacteria</taxon>
        <taxon>Bacillati</taxon>
        <taxon>Bacillota</taxon>
        <taxon>Bacilli</taxon>
        <taxon>Bacillales</taxon>
        <taxon>Staphylococcaceae</taxon>
        <taxon>Staphylococcus</taxon>
        <taxon>Staphylococcus intermedius group</taxon>
    </lineage>
</organism>
<dbReference type="SMART" id="SM00481">
    <property type="entry name" value="POLIIIAc"/>
    <property type="match status" value="1"/>
</dbReference>
<dbReference type="InterPro" id="IPR004013">
    <property type="entry name" value="PHP_dom"/>
</dbReference>
<dbReference type="InterPro" id="IPR003141">
    <property type="entry name" value="Pol/His_phosphatase_N"/>
</dbReference>
<proteinExistence type="predicted"/>
<comment type="caution">
    <text evidence="2">The sequence shown here is derived from an EMBL/GenBank/DDBJ whole genome shotgun (WGS) entry which is preliminary data.</text>
</comment>
<feature type="domain" description="Polymerase/histidinol phosphatase N-terminal" evidence="1">
    <location>
        <begin position="1"/>
        <end position="58"/>
    </location>
</feature>
<dbReference type="GO" id="GO:0006260">
    <property type="term" value="P:DNA replication"/>
    <property type="evidence" value="ECO:0007669"/>
    <property type="project" value="InterPro"/>
</dbReference>
<evidence type="ECO:0000313" key="3">
    <source>
        <dbReference type="Proteomes" id="UP000246800"/>
    </source>
</evidence>
<sequence length="127" mass="14478">MLNSSLKIEDTVRLAVSENVDALAITDTNVLYGFPKFYDTCIANNIKPIFGMTIYVTNGLNNIETVVLAKDNYGLKDLYQLSSEIKMNALEHVSFELLKRFSNNMIIIFKNVADEHRDIVRVFDSHE</sequence>
<reference evidence="2 3" key="1">
    <citation type="journal article" date="2018" name="Vet. Microbiol.">
        <title>Clonal diversity and geographic distribution of methicillin-resistant Staphylococcus pseudintermedius from Australian animals: Discovery of novel sequence types.</title>
        <authorList>
            <person name="Worthing K.A."/>
            <person name="Abraham S."/>
            <person name="Coombs G.W."/>
            <person name="Pang S."/>
            <person name="Saputra S."/>
            <person name="Jordan D."/>
            <person name="Trott D.J."/>
            <person name="Norris J.M."/>
        </authorList>
    </citation>
    <scope>NUCLEOTIDE SEQUENCE [LARGE SCALE GENOMIC DNA]</scope>
    <source>
        <strain evidence="2 3">ST525 1</strain>
    </source>
</reference>
<dbReference type="Gene3D" id="3.20.20.140">
    <property type="entry name" value="Metal-dependent hydrolases"/>
    <property type="match status" value="1"/>
</dbReference>
<dbReference type="Pfam" id="PF02811">
    <property type="entry name" value="PHP"/>
    <property type="match status" value="1"/>
</dbReference>